<dbReference type="SUPFAM" id="SSF55008">
    <property type="entry name" value="HMA, heavy metal-associated domain"/>
    <property type="match status" value="1"/>
</dbReference>
<dbReference type="Gene3D" id="3.30.70.100">
    <property type="match status" value="1"/>
</dbReference>
<evidence type="ECO:0000313" key="8">
    <source>
        <dbReference type="Proteomes" id="UP001055439"/>
    </source>
</evidence>
<feature type="domain" description="HMA" evidence="6">
    <location>
        <begin position="49"/>
        <end position="112"/>
    </location>
</feature>
<accession>A0A9E7HYB4</accession>
<feature type="compositionally biased region" description="Gly residues" evidence="5">
    <location>
        <begin position="263"/>
        <end position="272"/>
    </location>
</feature>
<dbReference type="Proteomes" id="UP001055439">
    <property type="component" value="Chromosome 8"/>
</dbReference>
<proteinExistence type="inferred from homology"/>
<feature type="region of interest" description="Disordered" evidence="5">
    <location>
        <begin position="197"/>
        <end position="367"/>
    </location>
</feature>
<dbReference type="AlphaFoldDB" id="A0A9E7HYB4"/>
<dbReference type="EMBL" id="CP097510">
    <property type="protein sequence ID" value="URE38987.1"/>
    <property type="molecule type" value="Genomic_DNA"/>
</dbReference>
<evidence type="ECO:0000256" key="2">
    <source>
        <dbReference type="ARBA" id="ARBA00022723"/>
    </source>
</evidence>
<keyword evidence="3" id="KW-0449">Lipoprotein</keyword>
<name>A0A9E7HYB4_9LILI</name>
<reference evidence="7" key="1">
    <citation type="submission" date="2022-05" db="EMBL/GenBank/DDBJ databases">
        <title>The Musa troglodytarum L. genome provides insights into the mechanism of non-climacteric behaviour and enrichment of carotenoids.</title>
        <authorList>
            <person name="Wang J."/>
        </authorList>
    </citation>
    <scope>NUCLEOTIDE SEQUENCE</scope>
    <source>
        <tissue evidence="7">Leaf</tissue>
    </source>
</reference>
<sequence>ASWVLNSPGNRSRSHRLLPVACSRSFGSEIVLGRVGRMSKEEDGKFLKIQACVLKVNICCEGCQKKVKKVLHKIDGVYTTAIDAEERKVIVTGNVDPAILIKKLGKIGKRAELWPTKGGNQQNLANQLQKLQFEQAKGQQKENGKTKKGGGGGGGGGKDVKWEQPQPQQQQAKGFKDLKFPSLKDLKLPFKKESKTVRFDLPPEEEIDDEGDYSDDYDEFDDEDLDDIDGFDDEDIYDDPKMMKPMSFQPIANGTGKDKKGNGHGGGGGKGGEVQVPNKAVGGSNINGGGGKAGGGGGGKNGDGAHDSKNGGGNKNKGGNGTAGNHANHGNPSHGDNKGGGGGGGGGGSNNGAGGGGLPMGQPNMMAPMGHMQTAMGHMGSVPAVRGLPVGDGPPPGYFQGGMVPPEMMMAGAANPYQQQYLQALMQQQQQQRMMMMNGQDRPPAFPPMGYGYGYGRPAYAPPPPPHGEPCTIFSDENPNGCSVM</sequence>
<dbReference type="PANTHER" id="PTHR45868:SF93">
    <property type="entry name" value="OS12G0144600 PROTEIN"/>
    <property type="match status" value="1"/>
</dbReference>
<dbReference type="GO" id="GO:0046872">
    <property type="term" value="F:metal ion binding"/>
    <property type="evidence" value="ECO:0007669"/>
    <property type="project" value="UniProtKB-KW"/>
</dbReference>
<protein>
    <submittedName>
        <fullName evidence="7">Heavy metal-associated domain containing protein</fullName>
    </submittedName>
</protein>
<feature type="compositionally biased region" description="Gly residues" evidence="5">
    <location>
        <begin position="285"/>
        <end position="302"/>
    </location>
</feature>
<dbReference type="InterPro" id="IPR036163">
    <property type="entry name" value="HMA_dom_sf"/>
</dbReference>
<keyword evidence="8" id="KW-1185">Reference proteome</keyword>
<evidence type="ECO:0000313" key="7">
    <source>
        <dbReference type="EMBL" id="URE38987.1"/>
    </source>
</evidence>
<keyword evidence="1" id="KW-0488">Methylation</keyword>
<dbReference type="InterPro" id="IPR006121">
    <property type="entry name" value="HMA_dom"/>
</dbReference>
<feature type="compositionally biased region" description="Gly residues" evidence="5">
    <location>
        <begin position="338"/>
        <end position="359"/>
    </location>
</feature>
<feature type="non-terminal residue" evidence="7">
    <location>
        <position position="1"/>
    </location>
</feature>
<dbReference type="PANTHER" id="PTHR45868">
    <property type="entry name" value="HEAVY METAL-ASSOCIATED ISOPRENYLATED PLANT PROTEIN 33-RELATED"/>
    <property type="match status" value="1"/>
</dbReference>
<evidence type="ECO:0000259" key="6">
    <source>
        <dbReference type="PROSITE" id="PS50846"/>
    </source>
</evidence>
<dbReference type="Pfam" id="PF00403">
    <property type="entry name" value="HMA"/>
    <property type="match status" value="1"/>
</dbReference>
<dbReference type="CDD" id="cd00371">
    <property type="entry name" value="HMA"/>
    <property type="match status" value="1"/>
</dbReference>
<evidence type="ECO:0000256" key="4">
    <source>
        <dbReference type="ARBA" id="ARBA00024045"/>
    </source>
</evidence>
<feature type="region of interest" description="Disordered" evidence="5">
    <location>
        <begin position="135"/>
        <end position="178"/>
    </location>
</feature>
<evidence type="ECO:0000256" key="1">
    <source>
        <dbReference type="ARBA" id="ARBA00022481"/>
    </source>
</evidence>
<feature type="compositionally biased region" description="Acidic residues" evidence="5">
    <location>
        <begin position="202"/>
        <end position="237"/>
    </location>
</feature>
<gene>
    <name evidence="7" type="ORF">MUK42_18784</name>
</gene>
<feature type="compositionally biased region" description="Gly residues" evidence="5">
    <location>
        <begin position="310"/>
        <end position="322"/>
    </location>
</feature>
<keyword evidence="3" id="KW-0636">Prenylation</keyword>
<dbReference type="PROSITE" id="PS50846">
    <property type="entry name" value="HMA_2"/>
    <property type="match status" value="1"/>
</dbReference>
<evidence type="ECO:0000256" key="3">
    <source>
        <dbReference type="ARBA" id="ARBA00023289"/>
    </source>
</evidence>
<dbReference type="OrthoDB" id="689350at2759"/>
<comment type="similarity">
    <text evidence="4">Belongs to the HIPP family.</text>
</comment>
<evidence type="ECO:0000256" key="5">
    <source>
        <dbReference type="SAM" id="MobiDB-lite"/>
    </source>
</evidence>
<feature type="compositionally biased region" description="Low complexity" evidence="5">
    <location>
        <begin position="323"/>
        <end position="334"/>
    </location>
</feature>
<keyword evidence="2" id="KW-0479">Metal-binding</keyword>
<organism evidence="7 8">
    <name type="scientific">Musa troglodytarum</name>
    <name type="common">fe'i banana</name>
    <dbReference type="NCBI Taxonomy" id="320322"/>
    <lineage>
        <taxon>Eukaryota</taxon>
        <taxon>Viridiplantae</taxon>
        <taxon>Streptophyta</taxon>
        <taxon>Embryophyta</taxon>
        <taxon>Tracheophyta</taxon>
        <taxon>Spermatophyta</taxon>
        <taxon>Magnoliopsida</taxon>
        <taxon>Liliopsida</taxon>
        <taxon>Zingiberales</taxon>
        <taxon>Musaceae</taxon>
        <taxon>Musa</taxon>
    </lineage>
</organism>